<gene>
    <name evidence="2" type="ORF">AT746_02965</name>
</gene>
<evidence type="ECO:0000259" key="1">
    <source>
        <dbReference type="Pfam" id="PF03551"/>
    </source>
</evidence>
<dbReference type="PANTHER" id="PTHR33169:SF14">
    <property type="entry name" value="TRANSCRIPTIONAL REGULATOR RV3488"/>
    <property type="match status" value="1"/>
</dbReference>
<dbReference type="Gene3D" id="1.10.10.10">
    <property type="entry name" value="Winged helix-like DNA-binding domain superfamily/Winged helix DNA-binding domain"/>
    <property type="match status" value="1"/>
</dbReference>
<feature type="domain" description="Transcription regulator PadR N-terminal" evidence="1">
    <location>
        <begin position="25"/>
        <end position="93"/>
    </location>
</feature>
<dbReference type="PANTHER" id="PTHR33169">
    <property type="entry name" value="PADR-FAMILY TRANSCRIPTIONAL REGULATOR"/>
    <property type="match status" value="1"/>
</dbReference>
<accession>A0A0U2Z4E7</accession>
<dbReference type="EMBL" id="CP013650">
    <property type="protein sequence ID" value="ALS97332.1"/>
    <property type="molecule type" value="Genomic_DNA"/>
</dbReference>
<name>A0A0U2Z4E7_9ALTE</name>
<organism evidence="2 3">
    <name type="scientific">Lacimicrobium alkaliphilum</name>
    <dbReference type="NCBI Taxonomy" id="1526571"/>
    <lineage>
        <taxon>Bacteria</taxon>
        <taxon>Pseudomonadati</taxon>
        <taxon>Pseudomonadota</taxon>
        <taxon>Gammaproteobacteria</taxon>
        <taxon>Alteromonadales</taxon>
        <taxon>Alteromonadaceae</taxon>
        <taxon>Lacimicrobium</taxon>
    </lineage>
</organism>
<dbReference type="InterPro" id="IPR036390">
    <property type="entry name" value="WH_DNA-bd_sf"/>
</dbReference>
<dbReference type="Proteomes" id="UP000068447">
    <property type="component" value="Chromosome"/>
</dbReference>
<evidence type="ECO:0000313" key="2">
    <source>
        <dbReference type="EMBL" id="ALS97332.1"/>
    </source>
</evidence>
<proteinExistence type="predicted"/>
<evidence type="ECO:0000313" key="3">
    <source>
        <dbReference type="Proteomes" id="UP000068447"/>
    </source>
</evidence>
<dbReference type="RefSeq" id="WP_062476195.1">
    <property type="nucleotide sequence ID" value="NZ_CP013650.1"/>
</dbReference>
<protein>
    <recommendedName>
        <fullName evidence="1">Transcription regulator PadR N-terminal domain-containing protein</fullName>
    </recommendedName>
</protein>
<dbReference type="KEGG" id="lal:AT746_02965"/>
<dbReference type="SUPFAM" id="SSF46785">
    <property type="entry name" value="Winged helix' DNA-binding domain"/>
    <property type="match status" value="1"/>
</dbReference>
<dbReference type="InterPro" id="IPR005149">
    <property type="entry name" value="Tscrpt_reg_PadR_N"/>
</dbReference>
<keyword evidence="3" id="KW-1185">Reference proteome</keyword>
<dbReference type="InterPro" id="IPR052509">
    <property type="entry name" value="Metal_resp_DNA-bind_regulator"/>
</dbReference>
<dbReference type="OrthoDB" id="3186544at2"/>
<dbReference type="InterPro" id="IPR036388">
    <property type="entry name" value="WH-like_DNA-bd_sf"/>
</dbReference>
<dbReference type="AlphaFoldDB" id="A0A0U2Z4E7"/>
<sequence>MDVSDNPHFLGLKLELRRGTLVLAVLSVLRKEGYGASIQEELASVGIDIETGALYPMLRRLESQGLLSSTRRQEEGRNRRIYVSTELGESVLETLLGELEQLSGSLAELKRIKL</sequence>
<dbReference type="Pfam" id="PF03551">
    <property type="entry name" value="PadR"/>
    <property type="match status" value="1"/>
</dbReference>
<dbReference type="STRING" id="1526571.AT746_02965"/>
<reference evidence="2 3" key="1">
    <citation type="submission" date="2015-12" db="EMBL/GenBank/DDBJ databases">
        <title>Complete genome of Lacimicrobium alkaliphilum KCTC 32984.</title>
        <authorList>
            <person name="Kim S.-G."/>
            <person name="Lee Y.-J."/>
        </authorList>
    </citation>
    <scope>NUCLEOTIDE SEQUENCE [LARGE SCALE GENOMIC DNA]</scope>
    <source>
        <strain evidence="2 3">YelD216</strain>
    </source>
</reference>